<name>A0A6V7S5K6_PLAVN</name>
<dbReference type="Proteomes" id="UP000515308">
    <property type="component" value="Chromosome PVLDE_09"/>
</dbReference>
<accession>A0A6V7S5K6</accession>
<evidence type="ECO:0000313" key="1">
    <source>
        <dbReference type="EMBL" id="CAD2092361.1"/>
    </source>
</evidence>
<proteinExistence type="predicted"/>
<dbReference type="VEuPathDB" id="PlasmoDB:PVLDE_0904740"/>
<dbReference type="AlphaFoldDB" id="A0A6V7S5K6"/>
<evidence type="ECO:0000313" key="2">
    <source>
        <dbReference type="Proteomes" id="UP000515308"/>
    </source>
</evidence>
<organism evidence="1 2">
    <name type="scientific">Plasmodium vinckei lentum</name>
    <dbReference type="NCBI Taxonomy" id="138297"/>
    <lineage>
        <taxon>Eukaryota</taxon>
        <taxon>Sar</taxon>
        <taxon>Alveolata</taxon>
        <taxon>Apicomplexa</taxon>
        <taxon>Aconoidasida</taxon>
        <taxon>Haemosporida</taxon>
        <taxon>Plasmodiidae</taxon>
        <taxon>Plasmodium</taxon>
        <taxon>Plasmodium (Vinckeia)</taxon>
    </lineage>
</organism>
<sequence length="108" mass="12988">MLNHLIQKNLNITSDLRNRKQRMQNHNNIRTINRQHEVMQTQHACKYHHDINDTKNINKNCQYSSSDRKDFSQTINADEMDLDESEGFMMTLKMGVLKEKITYRNKYE</sequence>
<reference evidence="1 2" key="1">
    <citation type="submission" date="2020-08" db="EMBL/GenBank/DDBJ databases">
        <authorList>
            <person name="Ramaprasad A."/>
        </authorList>
    </citation>
    <scope>NUCLEOTIDE SEQUENCE [LARGE SCALE GENOMIC DNA]</scope>
</reference>
<protein>
    <submittedName>
        <fullName evidence="1">Reticulocyte binding protein, putative</fullName>
    </submittedName>
</protein>
<gene>
    <name evidence="1" type="ORF">PVLDE_0904740</name>
</gene>
<dbReference type="EMBL" id="LR865371">
    <property type="protein sequence ID" value="CAD2092361.1"/>
    <property type="molecule type" value="Genomic_DNA"/>
</dbReference>